<dbReference type="PANTHER" id="PTHR42754:SF1">
    <property type="entry name" value="LIPOPROTEIN"/>
    <property type="match status" value="1"/>
</dbReference>
<accession>A0A235BVI8</accession>
<dbReference type="Pfam" id="PF18962">
    <property type="entry name" value="Por_Secre_tail"/>
    <property type="match status" value="1"/>
</dbReference>
<feature type="signal peptide" evidence="1">
    <location>
        <begin position="1"/>
        <end position="21"/>
    </location>
</feature>
<feature type="domain" description="Secretion system C-terminal sorting" evidence="2">
    <location>
        <begin position="412"/>
        <end position="466"/>
    </location>
</feature>
<dbReference type="Proteomes" id="UP000215215">
    <property type="component" value="Unassembled WGS sequence"/>
</dbReference>
<reference evidence="3 4" key="1">
    <citation type="submission" date="2017-07" db="EMBL/GenBank/DDBJ databases">
        <title>Recovery of genomes from metagenomes via a dereplication, aggregation, and scoring strategy.</title>
        <authorList>
            <person name="Sieber C.M."/>
            <person name="Probst A.J."/>
            <person name="Sharrar A."/>
            <person name="Thomas B.C."/>
            <person name="Hess M."/>
            <person name="Tringe S.G."/>
            <person name="Banfield J.F."/>
        </authorList>
    </citation>
    <scope>NUCLEOTIDE SEQUENCE [LARGE SCALE GENOMIC DNA]</scope>
    <source>
        <strain evidence="3">JGI_Cruoil_03_44_89</strain>
    </source>
</reference>
<proteinExistence type="predicted"/>
<dbReference type="EMBL" id="NOZQ01000103">
    <property type="protein sequence ID" value="OYD15767.1"/>
    <property type="molecule type" value="Genomic_DNA"/>
</dbReference>
<dbReference type="PANTHER" id="PTHR42754">
    <property type="entry name" value="ENDOGLUCANASE"/>
    <property type="match status" value="1"/>
</dbReference>
<feature type="chain" id="PRO_5012285691" description="Secretion system C-terminal sorting domain-containing protein" evidence="1">
    <location>
        <begin position="22"/>
        <end position="474"/>
    </location>
</feature>
<keyword evidence="1" id="KW-0732">Signal</keyword>
<organism evidence="3 4">
    <name type="scientific">candidate division WOR-3 bacterium JGI_Cruoil_03_44_89</name>
    <dbReference type="NCBI Taxonomy" id="1973748"/>
    <lineage>
        <taxon>Bacteria</taxon>
        <taxon>Bacteria division WOR-3</taxon>
    </lineage>
</organism>
<dbReference type="NCBIfam" id="TIGR04183">
    <property type="entry name" value="Por_Secre_tail"/>
    <property type="match status" value="1"/>
</dbReference>
<comment type="caution">
    <text evidence="3">The sequence shown here is derived from an EMBL/GenBank/DDBJ whole genome shotgun (WGS) entry which is preliminary data.</text>
</comment>
<evidence type="ECO:0000259" key="2">
    <source>
        <dbReference type="Pfam" id="PF18962"/>
    </source>
</evidence>
<evidence type="ECO:0000313" key="4">
    <source>
        <dbReference type="Proteomes" id="UP000215215"/>
    </source>
</evidence>
<evidence type="ECO:0000256" key="1">
    <source>
        <dbReference type="SAM" id="SignalP"/>
    </source>
</evidence>
<dbReference type="InterPro" id="IPR026444">
    <property type="entry name" value="Secre_tail"/>
</dbReference>
<evidence type="ECO:0000313" key="3">
    <source>
        <dbReference type="EMBL" id="OYD15767.1"/>
    </source>
</evidence>
<sequence length="474" mass="52015">MKCASISVTLVLLILVSHSHALMTFERWYGGDNDDRGNCVQQTSDGGYIVVGNTLSFGAGGFDIYLIKTDSLGDTNWTKTYGGGENELCFSVRQTYDDGYITAGWTASYGAGGQDVYLIKTDNTGSVQWVKTYGGAEADAAHSIDCTSDGGYITAGYTFSYSIGNSDVWIIKVDSNGDTIWTKTYGGTESDVANSVAQTFDGGYIIAGVTSSYTASPGTTQAIYLIKIDSLGDTMWMRVYGEQQTWICEGAHNVHQTKDKGYIIAGYEMTCSGFFWHPYVVKTDSIGDTIWTKAYEELTSQRSGYYSIQQTVDGGYIMGGAIGWLPGINVFLSKLNSRGDIIWIKEYGGEEPDDAYFVQETYDKGYIIVGCTQSFGINGDVYFIKTDSVGNVYGVEEDNTSQISNSKSHLQVYPNPFTHYCRIARDGHSSLQLYDLTGKLIGVVKDNTIDKELKSGIYFLKAKGYKPVKIVKLR</sequence>
<gene>
    <name evidence="3" type="ORF">CH333_05015</name>
</gene>
<dbReference type="AlphaFoldDB" id="A0A235BVI8"/>
<protein>
    <recommendedName>
        <fullName evidence="2">Secretion system C-terminal sorting domain-containing protein</fullName>
    </recommendedName>
</protein>
<name>A0A235BVI8_UNCW3</name>